<dbReference type="Gene3D" id="2.120.10.80">
    <property type="entry name" value="Kelch-type beta propeller"/>
    <property type="match status" value="2"/>
</dbReference>
<evidence type="ECO:0000256" key="3">
    <source>
        <dbReference type="SAM" id="MobiDB-lite"/>
    </source>
</evidence>
<sequence length="360" mass="39034" precursor="true">MHSNRFFSLLFLGIASVAHAQPVPELVVDVQTAPNVAQSSWGMIETIGQPTARHEAALVAHQGLVYLMGGRRINPVEVFDPVTRTWAAKGESPMELHHFQSVSLGDSIYMVGAMNGRYPTESPLEKVVVYHPATDTFEFVHHIPETRRRGGAGAAVYDGKIYIVGGITNGHQDGYVPWFDRYDPTTGDWDMMPDAPHARDHFQAVVVGHYLYALAGRTTSQRTNHTFDLTVPEVDVFDFTTGAWLPSGTVENLPTPRAGNMAAVIDGKIIIGGGESGSLKVAHEDVESLDPVTGKWSRWPSLARGRHGSGFAVIDEVIYTAAGSGGRGGAPELSSTESLKLDSIMVDDSTGETPRDSRER</sequence>
<dbReference type="Pfam" id="PF01344">
    <property type="entry name" value="Kelch_1"/>
    <property type="match status" value="1"/>
</dbReference>
<protein>
    <submittedName>
        <fullName evidence="5">N-acetylneuraminate epimerase</fullName>
        <ecNumber evidence="5">5.1.3.24</ecNumber>
    </submittedName>
</protein>
<keyword evidence="5" id="KW-0413">Isomerase</keyword>
<comment type="caution">
    <text evidence="5">The sequence shown here is derived from an EMBL/GenBank/DDBJ whole genome shotgun (WGS) entry which is preliminary data.</text>
</comment>
<dbReference type="InterPro" id="IPR011043">
    <property type="entry name" value="Gal_Oxase/kelch_b-propeller"/>
</dbReference>
<feature type="chain" id="PRO_5022817869" evidence="4">
    <location>
        <begin position="21"/>
        <end position="360"/>
    </location>
</feature>
<organism evidence="5 6">
    <name type="scientific">Rubripirellula tenax</name>
    <dbReference type="NCBI Taxonomy" id="2528015"/>
    <lineage>
        <taxon>Bacteria</taxon>
        <taxon>Pseudomonadati</taxon>
        <taxon>Planctomycetota</taxon>
        <taxon>Planctomycetia</taxon>
        <taxon>Pirellulales</taxon>
        <taxon>Pirellulaceae</taxon>
        <taxon>Rubripirellula</taxon>
    </lineage>
</organism>
<keyword evidence="1" id="KW-0880">Kelch repeat</keyword>
<dbReference type="InterPro" id="IPR015915">
    <property type="entry name" value="Kelch-typ_b-propeller"/>
</dbReference>
<accession>A0A5C6E811</accession>
<gene>
    <name evidence="5" type="primary">nanM_2</name>
    <name evidence="5" type="ORF">Poly51_63030</name>
</gene>
<dbReference type="InterPro" id="IPR006652">
    <property type="entry name" value="Kelch_1"/>
</dbReference>
<evidence type="ECO:0000313" key="5">
    <source>
        <dbReference type="EMBL" id="TWU43606.1"/>
    </source>
</evidence>
<feature type="signal peptide" evidence="4">
    <location>
        <begin position="1"/>
        <end position="20"/>
    </location>
</feature>
<dbReference type="EC" id="5.1.3.24" evidence="5"/>
<dbReference type="AlphaFoldDB" id="A0A5C6E811"/>
<name>A0A5C6E811_9BACT</name>
<dbReference type="GO" id="GO:0016853">
    <property type="term" value="F:isomerase activity"/>
    <property type="evidence" value="ECO:0007669"/>
    <property type="project" value="UniProtKB-KW"/>
</dbReference>
<dbReference type="OrthoDB" id="246387at2"/>
<dbReference type="Pfam" id="PF24681">
    <property type="entry name" value="Kelch_KLHDC2_KLHL20_DRC7"/>
    <property type="match status" value="1"/>
</dbReference>
<evidence type="ECO:0000256" key="2">
    <source>
        <dbReference type="ARBA" id="ARBA00022737"/>
    </source>
</evidence>
<reference evidence="5 6" key="1">
    <citation type="submission" date="2019-02" db="EMBL/GenBank/DDBJ databases">
        <title>Deep-cultivation of Planctomycetes and their phenomic and genomic characterization uncovers novel biology.</title>
        <authorList>
            <person name="Wiegand S."/>
            <person name="Jogler M."/>
            <person name="Boedeker C."/>
            <person name="Pinto D."/>
            <person name="Vollmers J."/>
            <person name="Rivas-Marin E."/>
            <person name="Kohn T."/>
            <person name="Peeters S.H."/>
            <person name="Heuer A."/>
            <person name="Rast P."/>
            <person name="Oberbeckmann S."/>
            <person name="Bunk B."/>
            <person name="Jeske O."/>
            <person name="Meyerdierks A."/>
            <person name="Storesund J.E."/>
            <person name="Kallscheuer N."/>
            <person name="Luecker S."/>
            <person name="Lage O.M."/>
            <person name="Pohl T."/>
            <person name="Merkel B.J."/>
            <person name="Hornburger P."/>
            <person name="Mueller R.-W."/>
            <person name="Bruemmer F."/>
            <person name="Labrenz M."/>
            <person name="Spormann A.M."/>
            <person name="Op Den Camp H."/>
            <person name="Overmann J."/>
            <person name="Amann R."/>
            <person name="Jetten M.S.M."/>
            <person name="Mascher T."/>
            <person name="Medema M.H."/>
            <person name="Devos D.P."/>
            <person name="Kaster A.-K."/>
            <person name="Ovreas L."/>
            <person name="Rohde M."/>
            <person name="Galperin M.Y."/>
            <person name="Jogler C."/>
        </authorList>
    </citation>
    <scope>NUCLEOTIDE SEQUENCE [LARGE SCALE GENOMIC DNA]</scope>
    <source>
        <strain evidence="5 6">Poly51</strain>
    </source>
</reference>
<proteinExistence type="predicted"/>
<dbReference type="PANTHER" id="PTHR45632:SF3">
    <property type="entry name" value="KELCH-LIKE PROTEIN 32"/>
    <property type="match status" value="1"/>
</dbReference>
<dbReference type="SMART" id="SM00612">
    <property type="entry name" value="Kelch"/>
    <property type="match status" value="5"/>
</dbReference>
<dbReference type="EMBL" id="SJPW01000018">
    <property type="protein sequence ID" value="TWU43606.1"/>
    <property type="molecule type" value="Genomic_DNA"/>
</dbReference>
<dbReference type="Proteomes" id="UP000318288">
    <property type="component" value="Unassembled WGS sequence"/>
</dbReference>
<keyword evidence="6" id="KW-1185">Reference proteome</keyword>
<keyword evidence="2" id="KW-0677">Repeat</keyword>
<dbReference type="SUPFAM" id="SSF50965">
    <property type="entry name" value="Galactose oxidase, central domain"/>
    <property type="match status" value="1"/>
</dbReference>
<dbReference type="PANTHER" id="PTHR45632">
    <property type="entry name" value="LD33804P"/>
    <property type="match status" value="1"/>
</dbReference>
<evidence type="ECO:0000313" key="6">
    <source>
        <dbReference type="Proteomes" id="UP000318288"/>
    </source>
</evidence>
<evidence type="ECO:0000256" key="1">
    <source>
        <dbReference type="ARBA" id="ARBA00022441"/>
    </source>
</evidence>
<evidence type="ECO:0000256" key="4">
    <source>
        <dbReference type="SAM" id="SignalP"/>
    </source>
</evidence>
<feature type="region of interest" description="Disordered" evidence="3">
    <location>
        <begin position="323"/>
        <end position="360"/>
    </location>
</feature>
<keyword evidence="4" id="KW-0732">Signal</keyword>